<feature type="domain" description="RNA polymerase sigma-70 region 4" evidence="7">
    <location>
        <begin position="113"/>
        <end position="162"/>
    </location>
</feature>
<dbReference type="Proteomes" id="UP001238496">
    <property type="component" value="Unassembled WGS sequence"/>
</dbReference>
<dbReference type="InterPro" id="IPR013325">
    <property type="entry name" value="RNA_pol_sigma_r2"/>
</dbReference>
<gene>
    <name evidence="8" type="ORF">J2045_003874</name>
</gene>
<evidence type="ECO:0000256" key="2">
    <source>
        <dbReference type="ARBA" id="ARBA00023015"/>
    </source>
</evidence>
<evidence type="ECO:0000256" key="5">
    <source>
        <dbReference type="ARBA" id="ARBA00023163"/>
    </source>
</evidence>
<evidence type="ECO:0000259" key="6">
    <source>
        <dbReference type="Pfam" id="PF04542"/>
    </source>
</evidence>
<dbReference type="InterPro" id="IPR007627">
    <property type="entry name" value="RNA_pol_sigma70_r2"/>
</dbReference>
<keyword evidence="4" id="KW-0238">DNA-binding</keyword>
<sequence>MVIGDKNARYRMYLKARKALIDYATPIAGSRDDAEDIVQDAFLRFVNTADEPAPPKTYLFRIVRNLSFNKKRRRKLEVIDEPDDIPWWGWPQGRPSPEADLLLQQQIALVARAIERLPDRERRVMEMYRFEKRTLQEIATKMEVSVPTAHRLLNAAMQRLREETRDIL</sequence>
<feature type="domain" description="RNA polymerase sigma-70 region 2" evidence="6">
    <location>
        <begin position="15"/>
        <end position="75"/>
    </location>
</feature>
<dbReference type="PANTHER" id="PTHR43133:SF8">
    <property type="entry name" value="RNA POLYMERASE SIGMA FACTOR HI_1459-RELATED"/>
    <property type="match status" value="1"/>
</dbReference>
<protein>
    <submittedName>
        <fullName evidence="8">RNA polymerase sigma-70 factor (ECF subfamily)</fullName>
    </submittedName>
</protein>
<dbReference type="InterPro" id="IPR036388">
    <property type="entry name" value="WH-like_DNA-bd_sf"/>
</dbReference>
<dbReference type="Pfam" id="PF04545">
    <property type="entry name" value="Sigma70_r4"/>
    <property type="match status" value="1"/>
</dbReference>
<evidence type="ECO:0000256" key="3">
    <source>
        <dbReference type="ARBA" id="ARBA00023082"/>
    </source>
</evidence>
<name>A0ABU0GBV1_9HYPH</name>
<evidence type="ECO:0000313" key="9">
    <source>
        <dbReference type="Proteomes" id="UP001238496"/>
    </source>
</evidence>
<dbReference type="SUPFAM" id="SSF88946">
    <property type="entry name" value="Sigma2 domain of RNA polymerase sigma factors"/>
    <property type="match status" value="1"/>
</dbReference>
<dbReference type="EMBL" id="JAUSUW010000013">
    <property type="protein sequence ID" value="MDQ0422824.1"/>
    <property type="molecule type" value="Genomic_DNA"/>
</dbReference>
<dbReference type="InterPro" id="IPR014284">
    <property type="entry name" value="RNA_pol_sigma-70_dom"/>
</dbReference>
<keyword evidence="3" id="KW-0731">Sigma factor</keyword>
<dbReference type="SUPFAM" id="SSF88659">
    <property type="entry name" value="Sigma3 and sigma4 domains of RNA polymerase sigma factors"/>
    <property type="match status" value="1"/>
</dbReference>
<comment type="similarity">
    <text evidence="1">Belongs to the sigma-70 factor family. ECF subfamily.</text>
</comment>
<keyword evidence="2" id="KW-0805">Transcription regulation</keyword>
<keyword evidence="9" id="KW-1185">Reference proteome</keyword>
<dbReference type="InterPro" id="IPR013324">
    <property type="entry name" value="RNA_pol_sigma_r3/r4-like"/>
</dbReference>
<evidence type="ECO:0000259" key="7">
    <source>
        <dbReference type="Pfam" id="PF04545"/>
    </source>
</evidence>
<dbReference type="PANTHER" id="PTHR43133">
    <property type="entry name" value="RNA POLYMERASE ECF-TYPE SIGMA FACTO"/>
    <property type="match status" value="1"/>
</dbReference>
<dbReference type="Gene3D" id="1.10.10.10">
    <property type="entry name" value="Winged helix-like DNA-binding domain superfamily/Winged helix DNA-binding domain"/>
    <property type="match status" value="1"/>
</dbReference>
<evidence type="ECO:0000256" key="4">
    <source>
        <dbReference type="ARBA" id="ARBA00023125"/>
    </source>
</evidence>
<dbReference type="RefSeq" id="WP_307375858.1">
    <property type="nucleotide sequence ID" value="NZ_JAUSUW010000013.1"/>
</dbReference>
<dbReference type="Pfam" id="PF04542">
    <property type="entry name" value="Sigma70_r2"/>
    <property type="match status" value="1"/>
</dbReference>
<dbReference type="NCBIfam" id="TIGR02937">
    <property type="entry name" value="sigma70-ECF"/>
    <property type="match status" value="1"/>
</dbReference>
<dbReference type="Gene3D" id="1.10.1740.10">
    <property type="match status" value="1"/>
</dbReference>
<dbReference type="InterPro" id="IPR039425">
    <property type="entry name" value="RNA_pol_sigma-70-like"/>
</dbReference>
<accession>A0ABU0GBV1</accession>
<dbReference type="CDD" id="cd06171">
    <property type="entry name" value="Sigma70_r4"/>
    <property type="match status" value="1"/>
</dbReference>
<reference evidence="8 9" key="1">
    <citation type="submission" date="2023-07" db="EMBL/GenBank/DDBJ databases">
        <title>Genomic Encyclopedia of Type Strains, Phase IV (KMG-IV): sequencing the most valuable type-strain genomes for metagenomic binning, comparative biology and taxonomic classification.</title>
        <authorList>
            <person name="Goeker M."/>
        </authorList>
    </citation>
    <scope>NUCLEOTIDE SEQUENCE [LARGE SCALE GENOMIC DNA]</scope>
    <source>
        <strain evidence="8 9">DSM 1111</strain>
    </source>
</reference>
<comment type="caution">
    <text evidence="8">The sequence shown here is derived from an EMBL/GenBank/DDBJ whole genome shotgun (WGS) entry which is preliminary data.</text>
</comment>
<proteinExistence type="inferred from homology"/>
<organism evidence="8 9">
    <name type="scientific">Peteryoungia aggregata LMG 23059</name>
    <dbReference type="NCBI Taxonomy" id="1368425"/>
    <lineage>
        <taxon>Bacteria</taxon>
        <taxon>Pseudomonadati</taxon>
        <taxon>Pseudomonadota</taxon>
        <taxon>Alphaproteobacteria</taxon>
        <taxon>Hyphomicrobiales</taxon>
        <taxon>Rhizobiaceae</taxon>
        <taxon>Peteryoungia</taxon>
    </lineage>
</organism>
<evidence type="ECO:0000256" key="1">
    <source>
        <dbReference type="ARBA" id="ARBA00010641"/>
    </source>
</evidence>
<evidence type="ECO:0000313" key="8">
    <source>
        <dbReference type="EMBL" id="MDQ0422824.1"/>
    </source>
</evidence>
<keyword evidence="5" id="KW-0804">Transcription</keyword>
<dbReference type="InterPro" id="IPR007630">
    <property type="entry name" value="RNA_pol_sigma70_r4"/>
</dbReference>